<accession>A0A9Q8UUR0</accession>
<dbReference type="AlphaFoldDB" id="A0A9Q8UUR0"/>
<evidence type="ECO:0000313" key="4">
    <source>
        <dbReference type="Proteomes" id="UP000756132"/>
    </source>
</evidence>
<dbReference type="OrthoDB" id="5215300at2759"/>
<reference evidence="3" key="2">
    <citation type="journal article" date="2022" name="Microb. Genom.">
        <title>A chromosome-scale genome assembly of the tomato pathogen Cladosporium fulvum reveals a compartmentalized genome architecture and the presence of a dispensable chromosome.</title>
        <authorList>
            <person name="Zaccaron A.Z."/>
            <person name="Chen L.H."/>
            <person name="Samaras A."/>
            <person name="Stergiopoulos I."/>
        </authorList>
    </citation>
    <scope>NUCLEOTIDE SEQUENCE</scope>
    <source>
        <strain evidence="3">Race5_Kim</strain>
    </source>
</reference>
<evidence type="ECO:0000256" key="1">
    <source>
        <dbReference type="SAM" id="MobiDB-lite"/>
    </source>
</evidence>
<dbReference type="RefSeq" id="XP_047767567.1">
    <property type="nucleotide sequence ID" value="XM_047911076.1"/>
</dbReference>
<dbReference type="Proteomes" id="UP000756132">
    <property type="component" value="Chromosome 10"/>
</dbReference>
<proteinExistence type="predicted"/>
<sequence>MNGLPPDQELPGLTDDQIAILDNICKAASRTHDPPIKAIFDAYDEELQARGLDSSHDNEIYRWILRVGESARRQHRRGNATNFVPYLRDLLEAHGITVIDTEGDEEGDQYIEGITRSLEEPESTRKQHEPQPRRRVSFDDARLDETFLSERSHLAPMSPGRPSHGAVRQQARGPGEVAPTFRPRSVSASSSQPYVGSRQPAPKHYQEASPSSDYASDYGEQPNRTLLFDPSPTQMDDNADTFAYTSALKHRNTCFRNWHRKAQALAEQRMEAEDIATAHDRRQLLRPCLEIVREFFVLRQEERNRFILLEQLAQHAHARRDLWIMSKSFTHWYRKTGVDQAATIFAQNQILRQRYFSRWREIAAANALKARSLSCKKFLRLWRERAIRSAVVREQAGAQYEKYLTKKYLSIWRRRCHNTWAVNENKERLRQRALQLWHAKLELHQDQERQAEGVHIRRLTGVAFARLRELTTQRRQMADYAGSYHSRKLITECMHSLQVHAKLVPGAARLSLKINTRLKQSALTTWRTNFTIARKASEIDRKRILQTAWTTWNDTLRCRTLAQRIDERVLRDSLLSWKLNMLAQQFQRWKDARLLQRAVTTWHDRRLLQDAALEQASMRFADSQRRLKLSSAMRSLNIAVRNREDAERAATEFSNSRALPDVITVWKQRSVHARQLAKWAADARFYCLCTRTLKVWHERTVEQQHERRREAYAQVRARVKARVVGHAFAMLRQKASSLAQLRAEAEQRALTRVFRVGIQGFNTWREKTAHYVDLQIQATAADHQKLLGSALSAVVNKGVELSEMEEQALLFRQESDLALLANAMKKMQWVTFTAARKSESADALAARNRDQHIKHMLRHWSSEAGKRKTAKSSKQREPDSPSLRPASRAAARSVERPAPTASPAAQTSTPAYMRTPSRSRRTGRFRPLPTPAHVTPMAFDPAYYVTTPAPTTAAAPAEEAAEGGDVFDALTPQITPFSRKLRAGGVTPMPPSALRNSILGRSITGGGTAKSVRFAGASRFGSDSRRLGTTNE</sequence>
<evidence type="ECO:0000259" key="2">
    <source>
        <dbReference type="Pfam" id="PF08457"/>
    </source>
</evidence>
<dbReference type="OMA" id="RFFNGWR"/>
<feature type="domain" description="Sfi1 spindle body" evidence="2">
    <location>
        <begin position="306"/>
        <end position="862"/>
    </location>
</feature>
<organism evidence="3 4">
    <name type="scientific">Passalora fulva</name>
    <name type="common">Tomato leaf mold</name>
    <name type="synonym">Cladosporium fulvum</name>
    <dbReference type="NCBI Taxonomy" id="5499"/>
    <lineage>
        <taxon>Eukaryota</taxon>
        <taxon>Fungi</taxon>
        <taxon>Dikarya</taxon>
        <taxon>Ascomycota</taxon>
        <taxon>Pezizomycotina</taxon>
        <taxon>Dothideomycetes</taxon>
        <taxon>Dothideomycetidae</taxon>
        <taxon>Mycosphaerellales</taxon>
        <taxon>Mycosphaerellaceae</taxon>
        <taxon>Fulvia</taxon>
    </lineage>
</organism>
<dbReference type="Pfam" id="PF08457">
    <property type="entry name" value="Sfi1"/>
    <property type="match status" value="1"/>
</dbReference>
<evidence type="ECO:0000313" key="3">
    <source>
        <dbReference type="EMBL" id="UJO23201.1"/>
    </source>
</evidence>
<dbReference type="EMBL" id="CP090172">
    <property type="protein sequence ID" value="UJO23201.1"/>
    <property type="molecule type" value="Genomic_DNA"/>
</dbReference>
<feature type="compositionally biased region" description="Low complexity" evidence="1">
    <location>
        <begin position="880"/>
        <end position="911"/>
    </location>
</feature>
<dbReference type="GeneID" id="71991806"/>
<feature type="region of interest" description="Disordered" evidence="1">
    <location>
        <begin position="115"/>
        <end position="233"/>
    </location>
</feature>
<feature type="region of interest" description="Disordered" evidence="1">
    <location>
        <begin position="857"/>
        <end position="933"/>
    </location>
</feature>
<dbReference type="InterPro" id="IPR013665">
    <property type="entry name" value="Sfi1_dom"/>
</dbReference>
<reference evidence="3" key="1">
    <citation type="submission" date="2021-12" db="EMBL/GenBank/DDBJ databases">
        <authorList>
            <person name="Zaccaron A."/>
            <person name="Stergiopoulos I."/>
        </authorList>
    </citation>
    <scope>NUCLEOTIDE SEQUENCE</scope>
    <source>
        <strain evidence="3">Race5_Kim</strain>
    </source>
</reference>
<dbReference type="KEGG" id="ffu:CLAFUR5_11928"/>
<feature type="compositionally biased region" description="Basic and acidic residues" evidence="1">
    <location>
        <begin position="117"/>
        <end position="153"/>
    </location>
</feature>
<name>A0A9Q8UUR0_PASFU</name>
<protein>
    <recommendedName>
        <fullName evidence="2">Sfi1 spindle body domain-containing protein</fullName>
    </recommendedName>
</protein>
<keyword evidence="4" id="KW-1185">Reference proteome</keyword>
<gene>
    <name evidence="3" type="ORF">CLAFUR5_11928</name>
</gene>